<accession>A0A858RMP5</accession>
<dbReference type="KEGG" id="luo:HHL09_19365"/>
<evidence type="ECO:0000313" key="2">
    <source>
        <dbReference type="Proteomes" id="UP000501812"/>
    </source>
</evidence>
<sequence>MNVTRSGIGSEEERVQLTAIALLLYEELRSAPAFRYAIAGVEAEAFRTIHELDQRDLESIDGLVVSEGVWKKLNGPDTMEQFSPGYRWHPLVSAR</sequence>
<dbReference type="EMBL" id="CP051774">
    <property type="protein sequence ID" value="QJE97851.1"/>
    <property type="molecule type" value="Genomic_DNA"/>
</dbReference>
<evidence type="ECO:0000313" key="1">
    <source>
        <dbReference type="EMBL" id="QJE97851.1"/>
    </source>
</evidence>
<dbReference type="RefSeq" id="WP_169456277.1">
    <property type="nucleotide sequence ID" value="NZ_CP051774.1"/>
</dbReference>
<gene>
    <name evidence="1" type="ORF">HHL09_19365</name>
</gene>
<name>A0A858RMP5_9BACT</name>
<reference evidence="1 2" key="1">
    <citation type="submission" date="2020-04" db="EMBL/GenBank/DDBJ databases">
        <title>Luteolibacter sp. G-1-1-1 isolated from soil.</title>
        <authorList>
            <person name="Dahal R.H."/>
        </authorList>
    </citation>
    <scope>NUCLEOTIDE SEQUENCE [LARGE SCALE GENOMIC DNA]</scope>
    <source>
        <strain evidence="1 2">G-1-1-1</strain>
    </source>
</reference>
<dbReference type="Proteomes" id="UP000501812">
    <property type="component" value="Chromosome"/>
</dbReference>
<protein>
    <submittedName>
        <fullName evidence="1">Uncharacterized protein</fullName>
    </submittedName>
</protein>
<keyword evidence="2" id="KW-1185">Reference proteome</keyword>
<proteinExistence type="predicted"/>
<organism evidence="1 2">
    <name type="scientific">Luteolibacter luteus</name>
    <dbReference type="NCBI Taxonomy" id="2728835"/>
    <lineage>
        <taxon>Bacteria</taxon>
        <taxon>Pseudomonadati</taxon>
        <taxon>Verrucomicrobiota</taxon>
        <taxon>Verrucomicrobiia</taxon>
        <taxon>Verrucomicrobiales</taxon>
        <taxon>Verrucomicrobiaceae</taxon>
        <taxon>Luteolibacter</taxon>
    </lineage>
</organism>
<dbReference type="AlphaFoldDB" id="A0A858RMP5"/>